<protein>
    <submittedName>
        <fullName evidence="4">Prepilin-type N-terminal cleavage/methylation domain-containing protein</fullName>
    </submittedName>
</protein>
<evidence type="ECO:0000256" key="1">
    <source>
        <dbReference type="ARBA" id="ARBA00004241"/>
    </source>
</evidence>
<evidence type="ECO:0000256" key="2">
    <source>
        <dbReference type="ARBA" id="ARBA00023287"/>
    </source>
</evidence>
<organism evidence="4 5">
    <name type="scientific">Fructilactobacillus hinvesii</name>
    <dbReference type="NCBI Taxonomy" id="2940300"/>
    <lineage>
        <taxon>Bacteria</taxon>
        <taxon>Bacillati</taxon>
        <taxon>Bacillota</taxon>
        <taxon>Bacilli</taxon>
        <taxon>Lactobacillales</taxon>
        <taxon>Lactobacillaceae</taxon>
        <taxon>Fructilactobacillus</taxon>
    </lineage>
</organism>
<evidence type="ECO:0000313" key="4">
    <source>
        <dbReference type="EMBL" id="USS87644.1"/>
    </source>
</evidence>
<keyword evidence="5" id="KW-1185">Reference proteome</keyword>
<dbReference type="Pfam" id="PF07963">
    <property type="entry name" value="N_methyl"/>
    <property type="match status" value="1"/>
</dbReference>
<comment type="subcellular location">
    <subcellularLocation>
        <location evidence="1">Cell surface</location>
    </subcellularLocation>
</comment>
<gene>
    <name evidence="4" type="ORF">M3M39_05915</name>
</gene>
<dbReference type="Pfam" id="PF15980">
    <property type="entry name" value="ComGF"/>
    <property type="match status" value="1"/>
</dbReference>
<feature type="transmembrane region" description="Helical" evidence="3">
    <location>
        <begin position="6"/>
        <end position="28"/>
    </location>
</feature>
<proteinExistence type="predicted"/>
<reference evidence="4" key="1">
    <citation type="submission" date="2022-05" db="EMBL/GenBank/DDBJ databases">
        <authorList>
            <person name="Oliphant S.A."/>
            <person name="Watson-Haigh N.S."/>
            <person name="Sumby K.M."/>
            <person name="Gardner J.M."/>
            <person name="Jiranek V."/>
        </authorList>
    </citation>
    <scope>NUCLEOTIDE SEQUENCE</scope>
    <source>
        <strain evidence="4">KI11_C11</strain>
    </source>
</reference>
<sequence>MKSKRLGFTLIETVVSLGLIAVGISLMLMTSRLMRTDVNVQNQTLQFYRFVDVLESHHFQFKVDHCTAEAVQLTSQTEQQRYYLLVSKQTVKLRTSQGGYMPLLMDVQKTEFSVHQQWLIIKILMGGKWYEAHAPLASR</sequence>
<evidence type="ECO:0000313" key="5">
    <source>
        <dbReference type="Proteomes" id="UP001057025"/>
    </source>
</evidence>
<dbReference type="RefSeq" id="WP_252796935.1">
    <property type="nucleotide sequence ID" value="NZ_CP097118.1"/>
</dbReference>
<keyword evidence="3" id="KW-0812">Transmembrane</keyword>
<name>A0ABY5BS01_9LACO</name>
<keyword evidence="3" id="KW-1133">Transmembrane helix</keyword>
<dbReference type="Proteomes" id="UP001057025">
    <property type="component" value="Chromosome"/>
</dbReference>
<keyword evidence="3" id="KW-0472">Membrane</keyword>
<evidence type="ECO:0000256" key="3">
    <source>
        <dbReference type="SAM" id="Phobius"/>
    </source>
</evidence>
<dbReference type="InterPro" id="IPR016977">
    <property type="entry name" value="ComGF"/>
</dbReference>
<accession>A0ABY5BS01</accession>
<dbReference type="InterPro" id="IPR012902">
    <property type="entry name" value="N_methyl_site"/>
</dbReference>
<keyword evidence="2" id="KW-0178">Competence</keyword>
<dbReference type="EMBL" id="CP097118">
    <property type="protein sequence ID" value="USS87644.1"/>
    <property type="molecule type" value="Genomic_DNA"/>
</dbReference>